<dbReference type="PANTHER" id="PTHR11142:SF0">
    <property type="entry name" value="TRNA PSEUDOURIDINE SYNTHASE-LIKE 1"/>
    <property type="match status" value="1"/>
</dbReference>
<protein>
    <recommendedName>
        <fullName evidence="4">Pseudouridine synthase I TruA alpha/beta domain-containing protein</fullName>
    </recommendedName>
</protein>
<proteinExistence type="inferred from homology"/>
<keyword evidence="2" id="KW-0819">tRNA processing</keyword>
<dbReference type="AlphaFoldDB" id="A0A381PJ05"/>
<evidence type="ECO:0000256" key="1">
    <source>
        <dbReference type="ARBA" id="ARBA00009375"/>
    </source>
</evidence>
<dbReference type="SUPFAM" id="SSF55120">
    <property type="entry name" value="Pseudouridine synthase"/>
    <property type="match status" value="1"/>
</dbReference>
<dbReference type="HAMAP" id="MF_00171">
    <property type="entry name" value="TruA"/>
    <property type="match status" value="1"/>
</dbReference>
<sequence length="215" mass="24602">VEQALLNIDKSTQRIPVHGSGRTDTGVHATGQVAHFDLATKLGERELKDALNAHLSEDCRIMSIEKVTDNFHARFDAVKRHYRYQCYAGDSILYRNQAWCLRVPDIQRLNQLAALVIGDHDFQSFGKYRLDQKNTHCTIYQAEWKGQGDFVNFFIAGNRFLHHMVRYLVGTMVKTSQGNFSQDGFESLLLEPQKDARVQKAPPQGLFLEKVDYVD</sequence>
<feature type="non-terminal residue" evidence="5">
    <location>
        <position position="1"/>
    </location>
</feature>
<dbReference type="GO" id="GO:0009982">
    <property type="term" value="F:pseudouridine synthase activity"/>
    <property type="evidence" value="ECO:0007669"/>
    <property type="project" value="InterPro"/>
</dbReference>
<dbReference type="InterPro" id="IPR020103">
    <property type="entry name" value="PsdUridine_synth_cat_dom_sf"/>
</dbReference>
<feature type="domain" description="Pseudouridine synthase I TruA alpha/beta" evidence="4">
    <location>
        <begin position="113"/>
        <end position="213"/>
    </location>
</feature>
<dbReference type="PANTHER" id="PTHR11142">
    <property type="entry name" value="PSEUDOURIDYLATE SYNTHASE"/>
    <property type="match status" value="1"/>
</dbReference>
<dbReference type="EMBL" id="UINC01000988">
    <property type="protein sequence ID" value="SUZ66594.1"/>
    <property type="molecule type" value="Genomic_DNA"/>
</dbReference>
<gene>
    <name evidence="5" type="ORF">METZ01_LOCUS19448</name>
</gene>
<evidence type="ECO:0000256" key="3">
    <source>
        <dbReference type="ARBA" id="ARBA00023235"/>
    </source>
</evidence>
<organism evidence="5">
    <name type="scientific">marine metagenome</name>
    <dbReference type="NCBI Taxonomy" id="408172"/>
    <lineage>
        <taxon>unclassified sequences</taxon>
        <taxon>metagenomes</taxon>
        <taxon>ecological metagenomes</taxon>
    </lineage>
</organism>
<name>A0A381PJ05_9ZZZZ</name>
<dbReference type="InterPro" id="IPR020094">
    <property type="entry name" value="TruA/RsuA/RluB/E/F_N"/>
</dbReference>
<reference evidence="5" key="1">
    <citation type="submission" date="2018-05" db="EMBL/GenBank/DDBJ databases">
        <authorList>
            <person name="Lanie J.A."/>
            <person name="Ng W.-L."/>
            <person name="Kazmierczak K.M."/>
            <person name="Andrzejewski T.M."/>
            <person name="Davidsen T.M."/>
            <person name="Wayne K.J."/>
            <person name="Tettelin H."/>
            <person name="Glass J.I."/>
            <person name="Rusch D."/>
            <person name="Podicherti R."/>
            <person name="Tsui H.-C.T."/>
            <person name="Winkler M.E."/>
        </authorList>
    </citation>
    <scope>NUCLEOTIDE SEQUENCE</scope>
</reference>
<feature type="domain" description="Pseudouridine synthase I TruA alpha/beta" evidence="4">
    <location>
        <begin position="10"/>
        <end position="76"/>
    </location>
</feature>
<dbReference type="NCBIfam" id="TIGR00071">
    <property type="entry name" value="hisT_truA"/>
    <property type="match status" value="1"/>
</dbReference>
<accession>A0A381PJ05</accession>
<dbReference type="GO" id="GO:0003723">
    <property type="term" value="F:RNA binding"/>
    <property type="evidence" value="ECO:0007669"/>
    <property type="project" value="InterPro"/>
</dbReference>
<dbReference type="PIRSF" id="PIRSF001430">
    <property type="entry name" value="tRNA_psdUrid_synth"/>
    <property type="match status" value="1"/>
</dbReference>
<dbReference type="InterPro" id="IPR020097">
    <property type="entry name" value="PsdUridine_synth_TruA_a/b_dom"/>
</dbReference>
<evidence type="ECO:0000256" key="2">
    <source>
        <dbReference type="ARBA" id="ARBA00022694"/>
    </source>
</evidence>
<dbReference type="InterPro" id="IPR001406">
    <property type="entry name" value="PsdUridine_synth_TruA"/>
</dbReference>
<evidence type="ECO:0000259" key="4">
    <source>
        <dbReference type="Pfam" id="PF01416"/>
    </source>
</evidence>
<dbReference type="Pfam" id="PF01416">
    <property type="entry name" value="PseudoU_synth_1"/>
    <property type="match status" value="2"/>
</dbReference>
<dbReference type="Gene3D" id="3.30.70.580">
    <property type="entry name" value="Pseudouridine synthase I, catalytic domain, N-terminal subdomain"/>
    <property type="match status" value="1"/>
</dbReference>
<comment type="similarity">
    <text evidence="1">Belongs to the tRNA pseudouridine synthase TruA family.</text>
</comment>
<keyword evidence="3" id="KW-0413">Isomerase</keyword>
<dbReference type="Gene3D" id="3.30.70.660">
    <property type="entry name" value="Pseudouridine synthase I, catalytic domain, C-terminal subdomain"/>
    <property type="match status" value="1"/>
</dbReference>
<dbReference type="InterPro" id="IPR020095">
    <property type="entry name" value="PsdUridine_synth_TruA_C"/>
</dbReference>
<dbReference type="CDD" id="cd02570">
    <property type="entry name" value="PseudoU_synth_EcTruA"/>
    <property type="match status" value="1"/>
</dbReference>
<evidence type="ECO:0000313" key="5">
    <source>
        <dbReference type="EMBL" id="SUZ66594.1"/>
    </source>
</evidence>
<dbReference type="GO" id="GO:0031119">
    <property type="term" value="P:tRNA pseudouridine synthesis"/>
    <property type="evidence" value="ECO:0007669"/>
    <property type="project" value="TreeGrafter"/>
</dbReference>